<accession>A0AA41SFH2</accession>
<gene>
    <name evidence="3" type="ORF">MKW94_030093</name>
</gene>
<comment type="caution">
    <text evidence="3">The sequence shown here is derived from an EMBL/GenBank/DDBJ whole genome shotgun (WGS) entry which is preliminary data.</text>
</comment>
<name>A0AA41SFH2_PAPNU</name>
<evidence type="ECO:0000313" key="4">
    <source>
        <dbReference type="Proteomes" id="UP001177140"/>
    </source>
</evidence>
<protein>
    <recommendedName>
        <fullName evidence="2">WW domain-containing protein</fullName>
    </recommendedName>
</protein>
<dbReference type="PROSITE" id="PS50020">
    <property type="entry name" value="WW_DOMAIN_2"/>
    <property type="match status" value="2"/>
</dbReference>
<sequence>MGKRKERRLAASNATGRRVKLDLFAEPSGDLGGSSGNDEVDGGHDKSAGDTNLLPSSSGKLQDNPLLLLGQYSDDEIDDDEHKRLEHDVSESSSIEQKCQEPVSTGCEDAEEHADESDALQTTLEELEKEFLSSEASKDLDGDEVIETGASLSCQSLDEAEPTAQIPDSGNALVQTGGDESSTWKLVMHEESGQYYYWNTVTGETSWEVPDIFVQKAETTTVQKTPGIEDGSTAIANVYTSIVDSGANMIHVAEKYDNGHQLRTWSEGHENEDQEVQYLEPEVRCMEPGGSEAPTAVGDDDKDDHKRIPNEQETALSTRLVEYGKSLLERLKAVERSNNYQYQGQDRLLKYMLEIEIRLSDFKSLMDCESSLLPFWVHSEGKLESLERAIEYEISQLTKSEQLNEVEPGHIALAGMNSTLLRTEKDESEVKEVSQMGPRYSSGSSPVVEALEIIKKEKESRPIVANETVGYPTLGGAEVNMEKIKETVQRTEFVLELKPGADEEMDMDVDMEVDDEITASHTTSGHLSNGDHIVQPASPPVECPHSEHEARFNVPPPDEDWIPPPPPDNEPIPPPPPDNEPIPPPPPDESTLSYAPHPPYPESVPSFSFTEQYTFSYPVSGYGYYGPSVPPITSTNYYAHNEGNQIDVTQPPQCYDSVSNQFSECASIMVNPVEPIVYYDPSGIVPSIISTTQPSNVYAGSGTSNYVHTAAAEQLEAHQVNGKSECSSLPVVNAELDVYTSGKPDIAVSQNLPFSATVQAAATVAPKDDEPATSTTVTAPAALSTVASKAQSKVVRSKKKTVAVATTLRSNKKVSSLVDKWKAAKEELHEVDEDEPENAYEMLEKKKQREIEEWRARQIASGEAKNNANFQPLGGDWRERVKRKRALSKKEAVESAAAPANVKQQPDLVELSRDLPSGWQAYWDESSKEVYYGNTITSETSWIRPTT</sequence>
<evidence type="ECO:0000259" key="2">
    <source>
        <dbReference type="PROSITE" id="PS50020"/>
    </source>
</evidence>
<dbReference type="CDD" id="cd00201">
    <property type="entry name" value="WW"/>
    <property type="match status" value="2"/>
</dbReference>
<feature type="region of interest" description="Disordered" evidence="1">
    <location>
        <begin position="1"/>
        <end position="100"/>
    </location>
</feature>
<dbReference type="InterPro" id="IPR036020">
    <property type="entry name" value="WW_dom_sf"/>
</dbReference>
<organism evidence="3 4">
    <name type="scientific">Papaver nudicaule</name>
    <name type="common">Iceland poppy</name>
    <dbReference type="NCBI Taxonomy" id="74823"/>
    <lineage>
        <taxon>Eukaryota</taxon>
        <taxon>Viridiplantae</taxon>
        <taxon>Streptophyta</taxon>
        <taxon>Embryophyta</taxon>
        <taxon>Tracheophyta</taxon>
        <taxon>Spermatophyta</taxon>
        <taxon>Magnoliopsida</taxon>
        <taxon>Ranunculales</taxon>
        <taxon>Papaveraceae</taxon>
        <taxon>Papaveroideae</taxon>
        <taxon>Papaver</taxon>
    </lineage>
</organism>
<dbReference type="PANTHER" id="PTHR47852:SF2">
    <property type="entry name" value="WW DOMAIN-CONTAINING PROTEIN"/>
    <property type="match status" value="1"/>
</dbReference>
<dbReference type="PROSITE" id="PS01159">
    <property type="entry name" value="WW_DOMAIN_1"/>
    <property type="match status" value="2"/>
</dbReference>
<dbReference type="SMART" id="SM00456">
    <property type="entry name" value="WW"/>
    <property type="match status" value="2"/>
</dbReference>
<dbReference type="Gene3D" id="2.20.70.10">
    <property type="match status" value="2"/>
</dbReference>
<feature type="domain" description="WW" evidence="2">
    <location>
        <begin position="178"/>
        <end position="212"/>
    </location>
</feature>
<proteinExistence type="predicted"/>
<feature type="compositionally biased region" description="Basic and acidic residues" evidence="1">
    <location>
        <begin position="80"/>
        <end position="90"/>
    </location>
</feature>
<dbReference type="PANTHER" id="PTHR47852">
    <property type="entry name" value="OS06G0298400 PROTEIN"/>
    <property type="match status" value="1"/>
</dbReference>
<dbReference type="Proteomes" id="UP001177140">
    <property type="component" value="Unassembled WGS sequence"/>
</dbReference>
<dbReference type="EMBL" id="JAJJMA010141267">
    <property type="protein sequence ID" value="MCL7034030.1"/>
    <property type="molecule type" value="Genomic_DNA"/>
</dbReference>
<dbReference type="SUPFAM" id="SSF51045">
    <property type="entry name" value="WW domain"/>
    <property type="match status" value="2"/>
</dbReference>
<keyword evidence="4" id="KW-1185">Reference proteome</keyword>
<dbReference type="Pfam" id="PF00397">
    <property type="entry name" value="WW"/>
    <property type="match status" value="2"/>
</dbReference>
<dbReference type="AlphaFoldDB" id="A0AA41SFH2"/>
<feature type="region of interest" description="Disordered" evidence="1">
    <location>
        <begin position="288"/>
        <end position="307"/>
    </location>
</feature>
<feature type="domain" description="WW" evidence="2">
    <location>
        <begin position="913"/>
        <end position="947"/>
    </location>
</feature>
<evidence type="ECO:0000256" key="1">
    <source>
        <dbReference type="SAM" id="MobiDB-lite"/>
    </source>
</evidence>
<feature type="region of interest" description="Disordered" evidence="1">
    <location>
        <begin position="520"/>
        <end position="599"/>
    </location>
</feature>
<feature type="compositionally biased region" description="Polar residues" evidence="1">
    <location>
        <begin position="49"/>
        <end position="61"/>
    </location>
</feature>
<feature type="compositionally biased region" description="Pro residues" evidence="1">
    <location>
        <begin position="562"/>
        <end position="588"/>
    </location>
</feature>
<dbReference type="InterPro" id="IPR001202">
    <property type="entry name" value="WW_dom"/>
</dbReference>
<evidence type="ECO:0000313" key="3">
    <source>
        <dbReference type="EMBL" id="MCL7034030.1"/>
    </source>
</evidence>
<reference evidence="3" key="1">
    <citation type="submission" date="2022-03" db="EMBL/GenBank/DDBJ databases">
        <title>A functionally conserved STORR gene fusion in Papaver species that diverged 16.8 million years ago.</title>
        <authorList>
            <person name="Catania T."/>
        </authorList>
    </citation>
    <scope>NUCLEOTIDE SEQUENCE</scope>
    <source>
        <strain evidence="3">S-191538</strain>
    </source>
</reference>